<organism evidence="1 2">
    <name type="scientific">Flavobacterium humidisoli</name>
    <dbReference type="NCBI Taxonomy" id="2937442"/>
    <lineage>
        <taxon>Bacteria</taxon>
        <taxon>Pseudomonadati</taxon>
        <taxon>Bacteroidota</taxon>
        <taxon>Flavobacteriia</taxon>
        <taxon>Flavobacteriales</taxon>
        <taxon>Flavobacteriaceae</taxon>
        <taxon>Flavobacterium</taxon>
    </lineage>
</organism>
<gene>
    <name evidence="1" type="ORF">M0M44_16555</name>
</gene>
<sequence length="76" mass="8929">MSNIEQFEKDLNDHLAKEFNASNQNDNIKKLSDAENTVYEFVNNYVKKYGLDRSDLNITSTYLISEFAKKKINYIE</sequence>
<accession>A0ABY4LRY0</accession>
<dbReference type="EMBL" id="CP096829">
    <property type="protein sequence ID" value="UPZ14366.1"/>
    <property type="molecule type" value="Genomic_DNA"/>
</dbReference>
<keyword evidence="2" id="KW-1185">Reference proteome</keyword>
<reference evidence="1 2" key="1">
    <citation type="submission" date="2022-04" db="EMBL/GenBank/DDBJ databases">
        <authorList>
            <person name="Ra J.-S."/>
            <person name="Kim S.-B."/>
        </authorList>
    </citation>
    <scope>NUCLEOTIDE SEQUENCE [LARGE SCALE GENOMIC DNA]</scope>
    <source>
        <strain evidence="1 2">MMS21-Er5</strain>
    </source>
</reference>
<dbReference type="RefSeq" id="WP_248726666.1">
    <property type="nucleotide sequence ID" value="NZ_CP096829.1"/>
</dbReference>
<proteinExistence type="predicted"/>
<evidence type="ECO:0000313" key="2">
    <source>
        <dbReference type="Proteomes" id="UP000829998"/>
    </source>
</evidence>
<name>A0ABY4LRY0_9FLAO</name>
<dbReference type="Proteomes" id="UP000829998">
    <property type="component" value="Chromosome"/>
</dbReference>
<protein>
    <submittedName>
        <fullName evidence="1">Uncharacterized protein</fullName>
    </submittedName>
</protein>
<evidence type="ECO:0000313" key="1">
    <source>
        <dbReference type="EMBL" id="UPZ14366.1"/>
    </source>
</evidence>